<feature type="chain" id="PRO_5044654663" evidence="1">
    <location>
        <begin position="21"/>
        <end position="131"/>
    </location>
</feature>
<gene>
    <name evidence="3 4" type="primary">LOC117571258</name>
</gene>
<dbReference type="InterPro" id="IPR031931">
    <property type="entry name" value="DUF4768"/>
</dbReference>
<dbReference type="Proteomes" id="UP000515160">
    <property type="component" value="Chromosome 3"/>
</dbReference>
<evidence type="ECO:0000313" key="4">
    <source>
        <dbReference type="RefSeq" id="XP_051860143.1"/>
    </source>
</evidence>
<dbReference type="GeneID" id="117571258"/>
<dbReference type="RefSeq" id="XP_051860143.1">
    <property type="nucleotide sequence ID" value="XM_052004183.1"/>
</dbReference>
<reference evidence="3 4" key="1">
    <citation type="submission" date="2025-04" db="UniProtKB">
        <authorList>
            <consortium name="RefSeq"/>
        </authorList>
    </citation>
    <scope>IDENTIFICATION</scope>
    <source>
        <strain evidence="3 4">15112-1751.03</strain>
        <tissue evidence="3 4">Whole Adult</tissue>
    </source>
</reference>
<dbReference type="RefSeq" id="XP_034109211.1">
    <property type="nucleotide sequence ID" value="XM_034253320.2"/>
</dbReference>
<evidence type="ECO:0000256" key="1">
    <source>
        <dbReference type="SAM" id="SignalP"/>
    </source>
</evidence>
<keyword evidence="1" id="KW-0732">Signal</keyword>
<sequence>MQLTLLLIVTVLSCLPISSGRALPAADSRSKLNITQLKTFSISHKARREDASRKDIEMPMEFDTLHMPCDMDSLKLEVLMPYMPNHCIWLYNQRYQDENFYRYFKLAQLESFFFGQYFERYRRFEVDQHIF</sequence>
<proteinExistence type="predicted"/>
<evidence type="ECO:0000313" key="3">
    <source>
        <dbReference type="RefSeq" id="XP_034109211.1"/>
    </source>
</evidence>
<organism evidence="2 3">
    <name type="scientific">Drosophila albomicans</name>
    <name type="common">Fruit fly</name>
    <dbReference type="NCBI Taxonomy" id="7291"/>
    <lineage>
        <taxon>Eukaryota</taxon>
        <taxon>Metazoa</taxon>
        <taxon>Ecdysozoa</taxon>
        <taxon>Arthropoda</taxon>
        <taxon>Hexapoda</taxon>
        <taxon>Insecta</taxon>
        <taxon>Pterygota</taxon>
        <taxon>Neoptera</taxon>
        <taxon>Endopterygota</taxon>
        <taxon>Diptera</taxon>
        <taxon>Brachycera</taxon>
        <taxon>Muscomorpha</taxon>
        <taxon>Ephydroidea</taxon>
        <taxon>Drosophilidae</taxon>
        <taxon>Drosophila</taxon>
    </lineage>
</organism>
<dbReference type="Pfam" id="PF15989">
    <property type="entry name" value="DUF4768"/>
    <property type="match status" value="1"/>
</dbReference>
<keyword evidence="2" id="KW-1185">Reference proteome</keyword>
<dbReference type="AlphaFoldDB" id="A0A6P8WZK1"/>
<evidence type="ECO:0000313" key="2">
    <source>
        <dbReference type="Proteomes" id="UP000515160"/>
    </source>
</evidence>
<dbReference type="OrthoDB" id="7844201at2759"/>
<feature type="signal peptide" evidence="1">
    <location>
        <begin position="1"/>
        <end position="20"/>
    </location>
</feature>
<name>A0A6P8WZK1_DROAB</name>
<protein>
    <submittedName>
        <fullName evidence="3">Uncharacterized protein LOC117571258 isoform X1</fullName>
    </submittedName>
    <submittedName>
        <fullName evidence="4">Uncharacterized protein LOC117571258 isoform X2</fullName>
    </submittedName>
</protein>
<accession>A0A6P8WZK1</accession>